<dbReference type="GO" id="GO:0016616">
    <property type="term" value="F:oxidoreductase activity, acting on the CH-OH group of donors, NAD or NADP as acceptor"/>
    <property type="evidence" value="ECO:0007669"/>
    <property type="project" value="TreeGrafter"/>
</dbReference>
<comment type="similarity">
    <text evidence="1">Belongs to the short-chain dehydrogenases/reductases (SDR) family.</text>
</comment>
<dbReference type="InParanoid" id="A0A194XT13"/>
<accession>A0A194XT13</accession>
<protein>
    <submittedName>
        <fullName evidence="4">NAD(P)-binding protein</fullName>
    </submittedName>
</protein>
<evidence type="ECO:0000313" key="5">
    <source>
        <dbReference type="Proteomes" id="UP000070700"/>
    </source>
</evidence>
<reference evidence="4 5" key="1">
    <citation type="submission" date="2015-10" db="EMBL/GenBank/DDBJ databases">
        <title>Full genome of DAOMC 229536 Phialocephala scopiformis, a fungal endophyte of spruce producing the potent anti-insectan compound rugulosin.</title>
        <authorList>
            <consortium name="DOE Joint Genome Institute"/>
            <person name="Walker A.K."/>
            <person name="Frasz S.L."/>
            <person name="Seifert K.A."/>
            <person name="Miller J.D."/>
            <person name="Mondo S.J."/>
            <person name="Labutti K."/>
            <person name="Lipzen A."/>
            <person name="Dockter R."/>
            <person name="Kennedy M."/>
            <person name="Grigoriev I.V."/>
            <person name="Spatafora J.W."/>
        </authorList>
    </citation>
    <scope>NUCLEOTIDE SEQUENCE [LARGE SCALE GENOMIC DNA]</scope>
    <source>
        <strain evidence="4 5">CBS 120377</strain>
    </source>
</reference>
<dbReference type="KEGG" id="psco:LY89DRAFT_777102"/>
<keyword evidence="2" id="KW-0521">NADP</keyword>
<dbReference type="PROSITE" id="PS00061">
    <property type="entry name" value="ADH_SHORT"/>
    <property type="match status" value="1"/>
</dbReference>
<dbReference type="EMBL" id="KQ947405">
    <property type="protein sequence ID" value="KUJ23338.1"/>
    <property type="molecule type" value="Genomic_DNA"/>
</dbReference>
<dbReference type="InterPro" id="IPR020904">
    <property type="entry name" value="Sc_DH/Rdtase_CS"/>
</dbReference>
<dbReference type="InterPro" id="IPR002347">
    <property type="entry name" value="SDR_fam"/>
</dbReference>
<dbReference type="STRING" id="149040.A0A194XT13"/>
<dbReference type="PANTHER" id="PTHR44229">
    <property type="entry name" value="15-HYDROXYPROSTAGLANDIN DEHYDROGENASE [NAD(+)]"/>
    <property type="match status" value="1"/>
</dbReference>
<organism evidence="4 5">
    <name type="scientific">Mollisia scopiformis</name>
    <name type="common">Conifer needle endophyte fungus</name>
    <name type="synonym">Phialocephala scopiformis</name>
    <dbReference type="NCBI Taxonomy" id="149040"/>
    <lineage>
        <taxon>Eukaryota</taxon>
        <taxon>Fungi</taxon>
        <taxon>Dikarya</taxon>
        <taxon>Ascomycota</taxon>
        <taxon>Pezizomycotina</taxon>
        <taxon>Leotiomycetes</taxon>
        <taxon>Helotiales</taxon>
        <taxon>Mollisiaceae</taxon>
        <taxon>Mollisia</taxon>
    </lineage>
</organism>
<dbReference type="OrthoDB" id="37659at2759"/>
<dbReference type="InterPro" id="IPR036291">
    <property type="entry name" value="NAD(P)-bd_dom_sf"/>
</dbReference>
<name>A0A194XT13_MOLSC</name>
<dbReference type="Proteomes" id="UP000070700">
    <property type="component" value="Unassembled WGS sequence"/>
</dbReference>
<evidence type="ECO:0000313" key="4">
    <source>
        <dbReference type="EMBL" id="KUJ23338.1"/>
    </source>
</evidence>
<dbReference type="PRINTS" id="PR00081">
    <property type="entry name" value="GDHRDH"/>
</dbReference>
<sequence length="268" mass="29370">MDKNVAIITGGASGMGFAVATSLSKKGWRVTIADKNMQAGKIAARELSCSFFETDVCDFASLSTLFDQVFGKEGRINFVFANAGIGEHKSFYAQADGVSGPPAELDTVIDVDLKGVINTTYLAQHYFRKVPKGTKNCLILNASIAGIYPAHYCPIYTAAKHGIVGFARAISTRFYNNDGIRVNALCPGSVRTNIFEKHEWDHFDNGFIEFIELAQIVKIVELILFDESMQGQVVEVAPKDHYLIKRLEYNDSNVAHTLDETAAASLSQ</sequence>
<dbReference type="GO" id="GO:0005737">
    <property type="term" value="C:cytoplasm"/>
    <property type="evidence" value="ECO:0007669"/>
    <property type="project" value="TreeGrafter"/>
</dbReference>
<dbReference type="RefSeq" id="XP_018077693.1">
    <property type="nucleotide sequence ID" value="XM_018222111.1"/>
</dbReference>
<dbReference type="Pfam" id="PF00106">
    <property type="entry name" value="adh_short"/>
    <property type="match status" value="1"/>
</dbReference>
<keyword evidence="5" id="KW-1185">Reference proteome</keyword>
<keyword evidence="3" id="KW-0560">Oxidoreductase</keyword>
<gene>
    <name evidence="4" type="ORF">LY89DRAFT_777102</name>
</gene>
<dbReference type="AlphaFoldDB" id="A0A194XT13"/>
<evidence type="ECO:0000256" key="1">
    <source>
        <dbReference type="ARBA" id="ARBA00006484"/>
    </source>
</evidence>
<proteinExistence type="inferred from homology"/>
<dbReference type="GeneID" id="28831837"/>
<dbReference type="SUPFAM" id="SSF51735">
    <property type="entry name" value="NAD(P)-binding Rossmann-fold domains"/>
    <property type="match status" value="1"/>
</dbReference>
<dbReference type="Gene3D" id="3.40.50.720">
    <property type="entry name" value="NAD(P)-binding Rossmann-like Domain"/>
    <property type="match status" value="1"/>
</dbReference>
<dbReference type="PANTHER" id="PTHR44229:SF4">
    <property type="entry name" value="15-HYDROXYPROSTAGLANDIN DEHYDROGENASE [NAD(+)]"/>
    <property type="match status" value="1"/>
</dbReference>
<evidence type="ECO:0000256" key="3">
    <source>
        <dbReference type="ARBA" id="ARBA00023002"/>
    </source>
</evidence>
<evidence type="ECO:0000256" key="2">
    <source>
        <dbReference type="ARBA" id="ARBA00022857"/>
    </source>
</evidence>